<protein>
    <submittedName>
        <fullName evidence="1">Uncharacterized protein</fullName>
    </submittedName>
</protein>
<dbReference type="EMBL" id="SPHZ02000009">
    <property type="protein sequence ID" value="KAF0897643.1"/>
    <property type="molecule type" value="Genomic_DNA"/>
</dbReference>
<dbReference type="AlphaFoldDB" id="A0A6G1CDD7"/>
<reference evidence="1 2" key="1">
    <citation type="submission" date="2019-11" db="EMBL/GenBank/DDBJ databases">
        <title>Whole genome sequence of Oryza granulata.</title>
        <authorList>
            <person name="Li W."/>
        </authorList>
    </citation>
    <scope>NUCLEOTIDE SEQUENCE [LARGE SCALE GENOMIC DNA]</scope>
    <source>
        <strain evidence="2">cv. Menghai</strain>
        <tissue evidence="1">Leaf</tissue>
    </source>
</reference>
<sequence>MPGISQLEKVSAGKSELLLDRRRIKPEIALFHRVFVHQGLGWFFRSVRTDQKVKMANVNICTSTGRIPNSLKKDSNNDHYNVNSF</sequence>
<name>A0A6G1CDD7_9ORYZ</name>
<evidence type="ECO:0000313" key="2">
    <source>
        <dbReference type="Proteomes" id="UP000479710"/>
    </source>
</evidence>
<comment type="caution">
    <text evidence="1">The sequence shown here is derived from an EMBL/GenBank/DDBJ whole genome shotgun (WGS) entry which is preliminary data.</text>
</comment>
<evidence type="ECO:0000313" key="1">
    <source>
        <dbReference type="EMBL" id="KAF0897643.1"/>
    </source>
</evidence>
<keyword evidence="2" id="KW-1185">Reference proteome</keyword>
<gene>
    <name evidence="1" type="ORF">E2562_000366</name>
</gene>
<proteinExistence type="predicted"/>
<organism evidence="1 2">
    <name type="scientific">Oryza meyeriana var. granulata</name>
    <dbReference type="NCBI Taxonomy" id="110450"/>
    <lineage>
        <taxon>Eukaryota</taxon>
        <taxon>Viridiplantae</taxon>
        <taxon>Streptophyta</taxon>
        <taxon>Embryophyta</taxon>
        <taxon>Tracheophyta</taxon>
        <taxon>Spermatophyta</taxon>
        <taxon>Magnoliopsida</taxon>
        <taxon>Liliopsida</taxon>
        <taxon>Poales</taxon>
        <taxon>Poaceae</taxon>
        <taxon>BOP clade</taxon>
        <taxon>Oryzoideae</taxon>
        <taxon>Oryzeae</taxon>
        <taxon>Oryzinae</taxon>
        <taxon>Oryza</taxon>
        <taxon>Oryza meyeriana</taxon>
    </lineage>
</organism>
<accession>A0A6G1CDD7</accession>
<dbReference type="Proteomes" id="UP000479710">
    <property type="component" value="Unassembled WGS sequence"/>
</dbReference>